<sequence length="86" mass="9341">MDVKTKVVEILAEQAVLEPSDVEMDMTLEDLGIDSMALVESIFTIEEAFDISVPFNANAPGESGFDISSVSRIVAEVERLVAEQHA</sequence>
<keyword evidence="2" id="KW-0597">Phosphoprotein</keyword>
<evidence type="ECO:0000313" key="4">
    <source>
        <dbReference type="EMBL" id="SIS71469.1"/>
    </source>
</evidence>
<evidence type="ECO:0000256" key="1">
    <source>
        <dbReference type="ARBA" id="ARBA00022450"/>
    </source>
</evidence>
<feature type="domain" description="Carrier" evidence="3">
    <location>
        <begin position="1"/>
        <end position="81"/>
    </location>
</feature>
<reference evidence="5" key="1">
    <citation type="submission" date="2017-01" db="EMBL/GenBank/DDBJ databases">
        <authorList>
            <person name="Varghese N."/>
            <person name="Submissions S."/>
        </authorList>
    </citation>
    <scope>NUCLEOTIDE SEQUENCE [LARGE SCALE GENOMIC DNA]</scope>
    <source>
        <strain evidence="5">DSM 29430</strain>
    </source>
</reference>
<organism evidence="4 5">
    <name type="scientific">Roseivivax lentus</name>
    <dbReference type="NCBI Taxonomy" id="633194"/>
    <lineage>
        <taxon>Bacteria</taxon>
        <taxon>Pseudomonadati</taxon>
        <taxon>Pseudomonadota</taxon>
        <taxon>Alphaproteobacteria</taxon>
        <taxon>Rhodobacterales</taxon>
        <taxon>Roseobacteraceae</taxon>
        <taxon>Roseivivax</taxon>
    </lineage>
</organism>
<dbReference type="Pfam" id="PF00550">
    <property type="entry name" value="PP-binding"/>
    <property type="match status" value="1"/>
</dbReference>
<keyword evidence="5" id="KW-1185">Reference proteome</keyword>
<dbReference type="Gene3D" id="1.10.1200.10">
    <property type="entry name" value="ACP-like"/>
    <property type="match status" value="1"/>
</dbReference>
<dbReference type="EMBL" id="FTOQ01000002">
    <property type="protein sequence ID" value="SIS71469.1"/>
    <property type="molecule type" value="Genomic_DNA"/>
</dbReference>
<dbReference type="InterPro" id="IPR006162">
    <property type="entry name" value="Ppantetheine_attach_site"/>
</dbReference>
<dbReference type="STRING" id="633194.SAMN05421759_102577"/>
<dbReference type="SUPFAM" id="SSF47336">
    <property type="entry name" value="ACP-like"/>
    <property type="match status" value="1"/>
</dbReference>
<name>A0A1N7LCD2_9RHOB</name>
<dbReference type="PROSITE" id="PS00012">
    <property type="entry name" value="PHOSPHOPANTETHEINE"/>
    <property type="match status" value="1"/>
</dbReference>
<dbReference type="InterPro" id="IPR036736">
    <property type="entry name" value="ACP-like_sf"/>
</dbReference>
<evidence type="ECO:0000256" key="2">
    <source>
        <dbReference type="ARBA" id="ARBA00022553"/>
    </source>
</evidence>
<evidence type="ECO:0000313" key="5">
    <source>
        <dbReference type="Proteomes" id="UP000186684"/>
    </source>
</evidence>
<dbReference type="OrthoDB" id="9806381at2"/>
<evidence type="ECO:0000259" key="3">
    <source>
        <dbReference type="PROSITE" id="PS50075"/>
    </source>
</evidence>
<gene>
    <name evidence="4" type="ORF">SAMN05421759_102577</name>
</gene>
<dbReference type="PROSITE" id="PS50075">
    <property type="entry name" value="CARRIER"/>
    <property type="match status" value="1"/>
</dbReference>
<dbReference type="InterPro" id="IPR009081">
    <property type="entry name" value="PP-bd_ACP"/>
</dbReference>
<dbReference type="RefSeq" id="WP_076446132.1">
    <property type="nucleotide sequence ID" value="NZ_FTOQ01000002.1"/>
</dbReference>
<dbReference type="Proteomes" id="UP000186684">
    <property type="component" value="Unassembled WGS sequence"/>
</dbReference>
<proteinExistence type="predicted"/>
<protein>
    <submittedName>
        <fullName evidence="4">Acyl carrier protein</fullName>
    </submittedName>
</protein>
<accession>A0A1N7LCD2</accession>
<dbReference type="AlphaFoldDB" id="A0A1N7LCD2"/>
<keyword evidence="1" id="KW-0596">Phosphopantetheine</keyword>